<dbReference type="OrthoDB" id="9949259at2759"/>
<feature type="domain" description="Cohesin subunit SCC3/SA HEAT-repeats" evidence="1">
    <location>
        <begin position="2"/>
        <end position="91"/>
    </location>
</feature>
<dbReference type="Pfam" id="PF24571">
    <property type="entry name" value="HEAT_SCC3-SA"/>
    <property type="match status" value="1"/>
</dbReference>
<dbReference type="EMBL" id="SWJQ01003803">
    <property type="protein sequence ID" value="TRZ05616.1"/>
    <property type="molecule type" value="Genomic_DNA"/>
</dbReference>
<proteinExistence type="predicted"/>
<evidence type="ECO:0000259" key="1">
    <source>
        <dbReference type="Pfam" id="PF24571"/>
    </source>
</evidence>
<evidence type="ECO:0000313" key="3">
    <source>
        <dbReference type="Proteomes" id="UP000796761"/>
    </source>
</evidence>
<organism evidence="2 3">
    <name type="scientific">Zosterops borbonicus</name>
    <dbReference type="NCBI Taxonomy" id="364589"/>
    <lineage>
        <taxon>Eukaryota</taxon>
        <taxon>Metazoa</taxon>
        <taxon>Chordata</taxon>
        <taxon>Craniata</taxon>
        <taxon>Vertebrata</taxon>
        <taxon>Euteleostomi</taxon>
        <taxon>Archelosauria</taxon>
        <taxon>Archosauria</taxon>
        <taxon>Dinosauria</taxon>
        <taxon>Saurischia</taxon>
        <taxon>Theropoda</taxon>
        <taxon>Coelurosauria</taxon>
        <taxon>Aves</taxon>
        <taxon>Neognathae</taxon>
        <taxon>Neoaves</taxon>
        <taxon>Telluraves</taxon>
        <taxon>Australaves</taxon>
        <taxon>Passeriformes</taxon>
        <taxon>Sylvioidea</taxon>
        <taxon>Zosteropidae</taxon>
        <taxon>Zosterops</taxon>
    </lineage>
</organism>
<protein>
    <recommendedName>
        <fullName evidence="1">Cohesin subunit SCC3/SA HEAT-repeats domain-containing protein</fullName>
    </recommendedName>
</protein>
<dbReference type="InterPro" id="IPR056396">
    <property type="entry name" value="HEAT_SCC3-SA"/>
</dbReference>
<dbReference type="AlphaFoldDB" id="A0A8K1FY02"/>
<reference evidence="2" key="1">
    <citation type="submission" date="2019-04" db="EMBL/GenBank/DDBJ databases">
        <title>Genome assembly of Zosterops borbonicus 15179.</title>
        <authorList>
            <person name="Leroy T."/>
            <person name="Anselmetti Y."/>
            <person name="Tilak M.-K."/>
            <person name="Nabholz B."/>
        </authorList>
    </citation>
    <scope>NUCLEOTIDE SEQUENCE</scope>
    <source>
        <strain evidence="2">HGM_15179</strain>
        <tissue evidence="2">Muscle</tissue>
    </source>
</reference>
<gene>
    <name evidence="2" type="ORF">HGM15179_021491</name>
</gene>
<dbReference type="Proteomes" id="UP000796761">
    <property type="component" value="Unassembled WGS sequence"/>
</dbReference>
<comment type="caution">
    <text evidence="2">The sequence shown here is derived from an EMBL/GenBank/DDBJ whole genome shotgun (WGS) entry which is preliminary data.</text>
</comment>
<name>A0A8K1FY02_9PASS</name>
<feature type="non-terminal residue" evidence="2">
    <location>
        <position position="92"/>
    </location>
</feature>
<evidence type="ECO:0000313" key="2">
    <source>
        <dbReference type="EMBL" id="TRZ05616.1"/>
    </source>
</evidence>
<accession>A0A8K1FY02</accession>
<sequence length="92" mass="10029">CLEQVLGRIQEVFGKHSEPFPVLSAASGALRALCDPQLSLHRLGDIARGRLGDSLGDRCHLQVSEMLQAVSPDEEDVYGLAVTLRRLSALFK</sequence>
<keyword evidence="3" id="KW-1185">Reference proteome</keyword>